<comment type="subcellular location">
    <subcellularLocation>
        <location evidence="1">Membrane</location>
        <topology evidence="1">Multi-pass membrane protein</topology>
    </subcellularLocation>
</comment>
<keyword evidence="4" id="KW-0029">Amino-acid transport</keyword>
<sequence length="554" mass="61296">MSDLQSPPIYDEKKNDSGSLEKGSGAQDYVVQADERYKFDTHDLDQVQRRLKQRHVQMIAIAGTIGTGLFLGSGSALHGAGPLGALIAYVLVGTVAYASLCAIGEMTSHAPISGTFPHFGARWVDPAFGFALGWNYFYTNAISIPVEITAATILLTFWDANLNHQAGYTALICVLVCAINIFGVRWFGESEFAFSIIKLLLITGLILCGLIIDLGGGPDHDRIGFRYWKNPGAVAGAGLEPNHIGLDRFLGIIGVLVQAAFSFQGMELVAIAASETESPRRNIAKAVRRVFWRILVFYVLGILITGMLVPYNDPSLLGEAVTAAQSPYVIAMTRSGVKVLPHIINACIFTSAFSAGNSFLFSSSRVLYGLALRGQAPRFLTYCTKKGLPLAAVLCTGAFGFLAFMNVSTSATTVFNWLVNLSAVGGFFGWWGMNITYIFFYRGMRAQGFDRKKLVYFSSMQPWLSWWGIFWTTIFILINGYAVFWDFNASDFLTAYINIPLFFALYIGWKLIKRTKMWKPHEMDFVTGIPTLEETELPEVPPRNIWDKIFNIVF</sequence>
<evidence type="ECO:0000256" key="2">
    <source>
        <dbReference type="ARBA" id="ARBA00022448"/>
    </source>
</evidence>
<evidence type="ECO:0000256" key="5">
    <source>
        <dbReference type="ARBA" id="ARBA00022989"/>
    </source>
</evidence>
<dbReference type="InterPro" id="IPR050524">
    <property type="entry name" value="APC_YAT"/>
</dbReference>
<proteinExistence type="predicted"/>
<dbReference type="FunFam" id="1.20.1740.10:FF:000006">
    <property type="entry name" value="General amino acid permease"/>
    <property type="match status" value="1"/>
</dbReference>
<dbReference type="AlphaFoldDB" id="A0A9P3LGM8"/>
<dbReference type="Proteomes" id="UP000703269">
    <property type="component" value="Unassembled WGS sequence"/>
</dbReference>
<feature type="transmembrane region" description="Helical" evidence="8">
    <location>
        <begin position="83"/>
        <end position="103"/>
    </location>
</feature>
<keyword evidence="3 8" id="KW-0812">Transmembrane</keyword>
<keyword evidence="6 8" id="KW-0472">Membrane</keyword>
<evidence type="ECO:0000256" key="8">
    <source>
        <dbReference type="SAM" id="Phobius"/>
    </source>
</evidence>
<dbReference type="OrthoDB" id="10062876at2759"/>
<dbReference type="Pfam" id="PF00324">
    <property type="entry name" value="AA_permease"/>
    <property type="match status" value="1"/>
</dbReference>
<feature type="transmembrane region" description="Helical" evidence="8">
    <location>
        <begin position="58"/>
        <end position="77"/>
    </location>
</feature>
<dbReference type="PANTHER" id="PTHR43341">
    <property type="entry name" value="AMINO ACID PERMEASE"/>
    <property type="match status" value="1"/>
</dbReference>
<feature type="transmembrane region" description="Helical" evidence="8">
    <location>
        <begin position="343"/>
        <end position="368"/>
    </location>
</feature>
<feature type="transmembrane region" description="Helical" evidence="8">
    <location>
        <begin position="417"/>
        <end position="442"/>
    </location>
</feature>
<keyword evidence="11" id="KW-1185">Reference proteome</keyword>
<feature type="transmembrane region" description="Helical" evidence="8">
    <location>
        <begin position="495"/>
        <end position="512"/>
    </location>
</feature>
<feature type="transmembrane region" description="Helical" evidence="8">
    <location>
        <begin position="388"/>
        <end position="405"/>
    </location>
</feature>
<evidence type="ECO:0000259" key="9">
    <source>
        <dbReference type="Pfam" id="PF00324"/>
    </source>
</evidence>
<feature type="domain" description="Amino acid permease/ SLC12A" evidence="9">
    <location>
        <begin position="55"/>
        <end position="517"/>
    </location>
</feature>
<gene>
    <name evidence="10" type="ORF">PsYK624_094110</name>
</gene>
<feature type="region of interest" description="Disordered" evidence="7">
    <location>
        <begin position="1"/>
        <end position="25"/>
    </location>
</feature>
<reference evidence="10 11" key="1">
    <citation type="submission" date="2021-08" db="EMBL/GenBank/DDBJ databases">
        <title>Draft Genome Sequence of Phanerochaete sordida strain YK-624.</title>
        <authorList>
            <person name="Mori T."/>
            <person name="Dohra H."/>
            <person name="Suzuki T."/>
            <person name="Kawagishi H."/>
            <person name="Hirai H."/>
        </authorList>
    </citation>
    <scope>NUCLEOTIDE SEQUENCE [LARGE SCALE GENOMIC DNA]</scope>
    <source>
        <strain evidence="10 11">YK-624</strain>
    </source>
</reference>
<evidence type="ECO:0000256" key="4">
    <source>
        <dbReference type="ARBA" id="ARBA00022970"/>
    </source>
</evidence>
<feature type="transmembrane region" description="Helical" evidence="8">
    <location>
        <begin position="290"/>
        <end position="309"/>
    </location>
</feature>
<dbReference type="GO" id="GO:0015171">
    <property type="term" value="F:amino acid transmembrane transporter activity"/>
    <property type="evidence" value="ECO:0007669"/>
    <property type="project" value="TreeGrafter"/>
</dbReference>
<organism evidence="10 11">
    <name type="scientific">Phanerochaete sordida</name>
    <dbReference type="NCBI Taxonomy" id="48140"/>
    <lineage>
        <taxon>Eukaryota</taxon>
        <taxon>Fungi</taxon>
        <taxon>Dikarya</taxon>
        <taxon>Basidiomycota</taxon>
        <taxon>Agaricomycotina</taxon>
        <taxon>Agaricomycetes</taxon>
        <taxon>Polyporales</taxon>
        <taxon>Phanerochaetaceae</taxon>
        <taxon>Phanerochaete</taxon>
    </lineage>
</organism>
<evidence type="ECO:0000313" key="10">
    <source>
        <dbReference type="EMBL" id="GJE93252.1"/>
    </source>
</evidence>
<comment type="caution">
    <text evidence="10">The sequence shown here is derived from an EMBL/GenBank/DDBJ whole genome shotgun (WGS) entry which is preliminary data.</text>
</comment>
<protein>
    <submittedName>
        <fullName evidence="10">Amino acid permease</fullName>
    </submittedName>
</protein>
<keyword evidence="2" id="KW-0813">Transport</keyword>
<evidence type="ECO:0000256" key="7">
    <source>
        <dbReference type="SAM" id="MobiDB-lite"/>
    </source>
</evidence>
<dbReference type="PANTHER" id="PTHR43341:SF4">
    <property type="entry name" value="ARGININE PERMEASE CAN1-RELATED"/>
    <property type="match status" value="1"/>
</dbReference>
<dbReference type="GO" id="GO:0016020">
    <property type="term" value="C:membrane"/>
    <property type="evidence" value="ECO:0007669"/>
    <property type="project" value="UniProtKB-SubCell"/>
</dbReference>
<evidence type="ECO:0000256" key="3">
    <source>
        <dbReference type="ARBA" id="ARBA00022692"/>
    </source>
</evidence>
<evidence type="ECO:0000256" key="1">
    <source>
        <dbReference type="ARBA" id="ARBA00004141"/>
    </source>
</evidence>
<dbReference type="EMBL" id="BPQB01000031">
    <property type="protein sequence ID" value="GJE93252.1"/>
    <property type="molecule type" value="Genomic_DNA"/>
</dbReference>
<feature type="transmembrane region" description="Helical" evidence="8">
    <location>
        <begin position="192"/>
        <end position="212"/>
    </location>
</feature>
<evidence type="ECO:0000313" key="11">
    <source>
        <dbReference type="Proteomes" id="UP000703269"/>
    </source>
</evidence>
<dbReference type="InterPro" id="IPR004841">
    <property type="entry name" value="AA-permease/SLC12A_dom"/>
</dbReference>
<dbReference type="PIRSF" id="PIRSF006060">
    <property type="entry name" value="AA_transporter"/>
    <property type="match status" value="1"/>
</dbReference>
<accession>A0A9P3LGM8</accession>
<feature type="transmembrane region" description="Helical" evidence="8">
    <location>
        <begin position="166"/>
        <end position="186"/>
    </location>
</feature>
<name>A0A9P3LGM8_9APHY</name>
<evidence type="ECO:0000256" key="6">
    <source>
        <dbReference type="ARBA" id="ARBA00023136"/>
    </source>
</evidence>
<dbReference type="InterPro" id="IPR004840">
    <property type="entry name" value="Amino_acid_permease_CS"/>
</dbReference>
<dbReference type="PROSITE" id="PS00218">
    <property type="entry name" value="AMINO_ACID_PERMEASE_1"/>
    <property type="match status" value="1"/>
</dbReference>
<keyword evidence="5 8" id="KW-1133">Transmembrane helix</keyword>
<dbReference type="Gene3D" id="1.20.1740.10">
    <property type="entry name" value="Amino acid/polyamine transporter I"/>
    <property type="match status" value="1"/>
</dbReference>
<feature type="transmembrane region" description="Helical" evidence="8">
    <location>
        <begin position="463"/>
        <end position="483"/>
    </location>
</feature>